<dbReference type="EMBL" id="LCAB01000003">
    <property type="protein sequence ID" value="KKR83644.1"/>
    <property type="molecule type" value="Genomic_DNA"/>
</dbReference>
<reference evidence="1 2" key="1">
    <citation type="journal article" date="2015" name="Nature">
        <title>rRNA introns, odd ribosomes, and small enigmatic genomes across a large radiation of phyla.</title>
        <authorList>
            <person name="Brown C.T."/>
            <person name="Hug L.A."/>
            <person name="Thomas B.C."/>
            <person name="Sharon I."/>
            <person name="Castelle C.J."/>
            <person name="Singh A."/>
            <person name="Wilkins M.J."/>
            <person name="Williams K.H."/>
            <person name="Banfield J.F."/>
        </authorList>
    </citation>
    <scope>NUCLEOTIDE SEQUENCE [LARGE SCALE GENOMIC DNA]</scope>
</reference>
<protein>
    <submittedName>
        <fullName evidence="1">Uncharacterized protein</fullName>
    </submittedName>
</protein>
<evidence type="ECO:0000313" key="1">
    <source>
        <dbReference type="EMBL" id="KKR83644.1"/>
    </source>
</evidence>
<dbReference type="Proteomes" id="UP000034601">
    <property type="component" value="Unassembled WGS sequence"/>
</dbReference>
<sequence length="57" mass="6639">MDRKLSQRCKENLQKELELLSKQPLTDSQAFEAYFNLSGFLKVLNKMKKEAVTYGKV</sequence>
<dbReference type="AlphaFoldDB" id="A0A0G0U3L7"/>
<evidence type="ECO:0000313" key="2">
    <source>
        <dbReference type="Proteomes" id="UP000034601"/>
    </source>
</evidence>
<proteinExistence type="predicted"/>
<organism evidence="1 2">
    <name type="scientific">Candidatus Daviesbacteria bacterium GW2011_GWA2_40_9</name>
    <dbReference type="NCBI Taxonomy" id="1618424"/>
    <lineage>
        <taxon>Bacteria</taxon>
        <taxon>Candidatus Daviesiibacteriota</taxon>
    </lineage>
</organism>
<gene>
    <name evidence="1" type="ORF">UU29_C0003G0046</name>
</gene>
<accession>A0A0G0U3L7</accession>
<name>A0A0G0U3L7_9BACT</name>
<comment type="caution">
    <text evidence="1">The sequence shown here is derived from an EMBL/GenBank/DDBJ whole genome shotgun (WGS) entry which is preliminary data.</text>
</comment>